<dbReference type="Proteomes" id="UP000326202">
    <property type="component" value="Chromosome"/>
</dbReference>
<dbReference type="KEGG" id="htq:FRZ44_14400"/>
<evidence type="ECO:0000313" key="2">
    <source>
        <dbReference type="EMBL" id="QEX16148.1"/>
    </source>
</evidence>
<name>A0A5J6MFD0_9PROT</name>
<dbReference type="RefSeq" id="WP_191908456.1">
    <property type="nucleotide sequence ID" value="NZ_CP042906.1"/>
</dbReference>
<keyword evidence="3" id="KW-1185">Reference proteome</keyword>
<sequence>MAKNEKTSKSVASLASQALKSPSSVTNKQIKTLAGSVLTQAPDRGTKKK</sequence>
<organism evidence="2 3">
    <name type="scientific">Hypericibacter terrae</name>
    <dbReference type="NCBI Taxonomy" id="2602015"/>
    <lineage>
        <taxon>Bacteria</taxon>
        <taxon>Pseudomonadati</taxon>
        <taxon>Pseudomonadota</taxon>
        <taxon>Alphaproteobacteria</taxon>
        <taxon>Rhodospirillales</taxon>
        <taxon>Dongiaceae</taxon>
        <taxon>Hypericibacter</taxon>
    </lineage>
</organism>
<proteinExistence type="predicted"/>
<protein>
    <submittedName>
        <fullName evidence="2">Uncharacterized protein</fullName>
    </submittedName>
</protein>
<gene>
    <name evidence="2" type="ORF">FRZ44_14400</name>
</gene>
<evidence type="ECO:0000256" key="1">
    <source>
        <dbReference type="SAM" id="MobiDB-lite"/>
    </source>
</evidence>
<feature type="compositionally biased region" description="Polar residues" evidence="1">
    <location>
        <begin position="9"/>
        <end position="29"/>
    </location>
</feature>
<evidence type="ECO:0000313" key="3">
    <source>
        <dbReference type="Proteomes" id="UP000326202"/>
    </source>
</evidence>
<dbReference type="EMBL" id="CP042906">
    <property type="protein sequence ID" value="QEX16148.1"/>
    <property type="molecule type" value="Genomic_DNA"/>
</dbReference>
<dbReference type="AlphaFoldDB" id="A0A5J6MFD0"/>
<feature type="region of interest" description="Disordered" evidence="1">
    <location>
        <begin position="1"/>
        <end position="29"/>
    </location>
</feature>
<reference evidence="2 3" key="1">
    <citation type="submission" date="2019-08" db="EMBL/GenBank/DDBJ databases">
        <title>Hyperibacter terrae gen. nov., sp. nov. and Hyperibacter viscosus sp. nov., two new members in the family Rhodospirillaceae isolated from the rhizosphere of Hypericum perforatum.</title>
        <authorList>
            <person name="Noviana Z."/>
        </authorList>
    </citation>
    <scope>NUCLEOTIDE SEQUENCE [LARGE SCALE GENOMIC DNA]</scope>
    <source>
        <strain evidence="2 3">R5913</strain>
    </source>
</reference>
<accession>A0A5J6MFD0</accession>